<dbReference type="Proteomes" id="UP001180020">
    <property type="component" value="Unassembled WGS sequence"/>
</dbReference>
<feature type="region of interest" description="Disordered" evidence="1">
    <location>
        <begin position="310"/>
        <end position="351"/>
    </location>
</feature>
<reference evidence="2" key="2">
    <citation type="submission" date="2023-06" db="EMBL/GenBank/DDBJ databases">
        <authorList>
            <person name="Ma L."/>
            <person name="Liu K.-W."/>
            <person name="Li Z."/>
            <person name="Hsiao Y.-Y."/>
            <person name="Qi Y."/>
            <person name="Fu T."/>
            <person name="Tang G."/>
            <person name="Zhang D."/>
            <person name="Sun W.-H."/>
            <person name="Liu D.-K."/>
            <person name="Li Y."/>
            <person name="Chen G.-Z."/>
            <person name="Liu X.-D."/>
            <person name="Liao X.-Y."/>
            <person name="Jiang Y.-T."/>
            <person name="Yu X."/>
            <person name="Hao Y."/>
            <person name="Huang J."/>
            <person name="Zhao X.-W."/>
            <person name="Ke S."/>
            <person name="Chen Y.-Y."/>
            <person name="Wu W.-L."/>
            <person name="Hsu J.-L."/>
            <person name="Lin Y.-F."/>
            <person name="Huang M.-D."/>
            <person name="Li C.-Y."/>
            <person name="Huang L."/>
            <person name="Wang Z.-W."/>
            <person name="Zhao X."/>
            <person name="Zhong W.-Y."/>
            <person name="Peng D.-H."/>
            <person name="Ahmad S."/>
            <person name="Lan S."/>
            <person name="Zhang J.-S."/>
            <person name="Tsai W.-C."/>
            <person name="Van De Peer Y."/>
            <person name="Liu Z.-J."/>
        </authorList>
    </citation>
    <scope>NUCLEOTIDE SEQUENCE</scope>
    <source>
        <strain evidence="2">CP</strain>
        <tissue evidence="2">Leaves</tissue>
    </source>
</reference>
<evidence type="ECO:0008006" key="4">
    <source>
        <dbReference type="Google" id="ProtNLM"/>
    </source>
</evidence>
<protein>
    <recommendedName>
        <fullName evidence="4">Zinc knuckle CX2CX4HX4C</fullName>
    </recommendedName>
</protein>
<dbReference type="AlphaFoldDB" id="A0AAV9DQ88"/>
<organism evidence="2 3">
    <name type="scientific">Acorus calamus</name>
    <name type="common">Sweet flag</name>
    <dbReference type="NCBI Taxonomy" id="4465"/>
    <lineage>
        <taxon>Eukaryota</taxon>
        <taxon>Viridiplantae</taxon>
        <taxon>Streptophyta</taxon>
        <taxon>Embryophyta</taxon>
        <taxon>Tracheophyta</taxon>
        <taxon>Spermatophyta</taxon>
        <taxon>Magnoliopsida</taxon>
        <taxon>Liliopsida</taxon>
        <taxon>Acoraceae</taxon>
        <taxon>Acorus</taxon>
    </lineage>
</organism>
<sequence>MDSSTANHSRIEYARICVEISASSPLPDFIRLREEGLIKTLQVEYEWKPSPCRSCNTFGHSDSQCPISSGPPVIVKKTMPSSPGGKSSATIAQNKCEWVLVKHPKIYADVVKDPIASQSNPFNPLMDEAVTRETLVSGQVEVTNEGDSKNVGYVIVQEDEMEVAALVVTVQERNSQSTNGDTSKGVDEPFVGDCSTHEKNDAMIDDQAMLPIQAVVGSINGETSVQDGSGPATVQVVKETTKVPLMHPTKDPMLGKAVLKESRIGTGTSIPRQSTLKAHKIISNGQRPGQSDQNCDFFIYLFDSADAHPECKSGAPDVSNASKSKKRNKSHKKVASATHHKKSSRDTSIDD</sequence>
<proteinExistence type="predicted"/>
<keyword evidence="3" id="KW-1185">Reference proteome</keyword>
<gene>
    <name evidence="2" type="ORF">QJS10_CPB11g01232</name>
</gene>
<name>A0AAV9DQ88_ACOCL</name>
<dbReference type="EMBL" id="JAUJYO010000011">
    <property type="protein sequence ID" value="KAK1303149.1"/>
    <property type="molecule type" value="Genomic_DNA"/>
</dbReference>
<evidence type="ECO:0000313" key="3">
    <source>
        <dbReference type="Proteomes" id="UP001180020"/>
    </source>
</evidence>
<reference evidence="2" key="1">
    <citation type="journal article" date="2023" name="Nat. Commun.">
        <title>Diploid and tetraploid genomes of Acorus and the evolution of monocots.</title>
        <authorList>
            <person name="Ma L."/>
            <person name="Liu K.W."/>
            <person name="Li Z."/>
            <person name="Hsiao Y.Y."/>
            <person name="Qi Y."/>
            <person name="Fu T."/>
            <person name="Tang G.D."/>
            <person name="Zhang D."/>
            <person name="Sun W.H."/>
            <person name="Liu D.K."/>
            <person name="Li Y."/>
            <person name="Chen G.Z."/>
            <person name="Liu X.D."/>
            <person name="Liao X.Y."/>
            <person name="Jiang Y.T."/>
            <person name="Yu X."/>
            <person name="Hao Y."/>
            <person name="Huang J."/>
            <person name="Zhao X.W."/>
            <person name="Ke S."/>
            <person name="Chen Y.Y."/>
            <person name="Wu W.L."/>
            <person name="Hsu J.L."/>
            <person name="Lin Y.F."/>
            <person name="Huang M.D."/>
            <person name="Li C.Y."/>
            <person name="Huang L."/>
            <person name="Wang Z.W."/>
            <person name="Zhao X."/>
            <person name="Zhong W.Y."/>
            <person name="Peng D.H."/>
            <person name="Ahmad S."/>
            <person name="Lan S."/>
            <person name="Zhang J.S."/>
            <person name="Tsai W.C."/>
            <person name="Van de Peer Y."/>
            <person name="Liu Z.J."/>
        </authorList>
    </citation>
    <scope>NUCLEOTIDE SEQUENCE</scope>
    <source>
        <strain evidence="2">CP</strain>
    </source>
</reference>
<comment type="caution">
    <text evidence="2">The sequence shown here is derived from an EMBL/GenBank/DDBJ whole genome shotgun (WGS) entry which is preliminary data.</text>
</comment>
<evidence type="ECO:0000256" key="1">
    <source>
        <dbReference type="SAM" id="MobiDB-lite"/>
    </source>
</evidence>
<dbReference type="InterPro" id="IPR040256">
    <property type="entry name" value="At4g02000-like"/>
</dbReference>
<dbReference type="PANTHER" id="PTHR31286">
    <property type="entry name" value="GLYCINE-RICH CELL WALL STRUCTURAL PROTEIN 1.8-LIKE"/>
    <property type="match status" value="1"/>
</dbReference>
<feature type="compositionally biased region" description="Basic residues" evidence="1">
    <location>
        <begin position="323"/>
        <end position="343"/>
    </location>
</feature>
<dbReference type="PANTHER" id="PTHR31286:SF180">
    <property type="entry name" value="OS10G0362600 PROTEIN"/>
    <property type="match status" value="1"/>
</dbReference>
<evidence type="ECO:0000313" key="2">
    <source>
        <dbReference type="EMBL" id="KAK1303149.1"/>
    </source>
</evidence>
<accession>A0AAV9DQ88</accession>